<evidence type="ECO:0000256" key="3">
    <source>
        <dbReference type="ARBA" id="ARBA00023002"/>
    </source>
</evidence>
<accession>A0A0D8J9Q0</accession>
<dbReference type="PANTHER" id="PTHR43673">
    <property type="entry name" value="NAD(P)H NITROREDUCTASE YDGI-RELATED"/>
    <property type="match status" value="1"/>
</dbReference>
<sequence length="276" mass="30714">MIDFKIDRQKCTQCGLCAADCPTLVINPKSEYPEIKEGKEAQCIKCQHCLAICPTAALSIWGKKPEDSISVKKNVVEPDKLAQLIKTRRSIRKFKTEAIAPELIHELLATAAYAPTGHNKNEVLFSVTETKSELSKLRNAVYNAIKEANAAGKIPERMAFLNDLQRLWESKQIDVLFRDAPHVLITSAPKNVASPDADCHIALSYFELLANSYEIGTLWNGFIKMVMKVLAPELGSQIGIPEDHELGYVLLFGKPAVKYARSVQSEGLHLNRIKLD</sequence>
<evidence type="ECO:0000256" key="5">
    <source>
        <dbReference type="ARBA" id="ARBA00023014"/>
    </source>
</evidence>
<dbReference type="SUPFAM" id="SSF54862">
    <property type="entry name" value="4Fe-4S ferredoxins"/>
    <property type="match status" value="1"/>
</dbReference>
<comment type="similarity">
    <text evidence="1">Belongs to the nitroreductase family.</text>
</comment>
<dbReference type="GO" id="GO:0016491">
    <property type="term" value="F:oxidoreductase activity"/>
    <property type="evidence" value="ECO:0007669"/>
    <property type="project" value="UniProtKB-KW"/>
</dbReference>
<dbReference type="PANTHER" id="PTHR43673:SF10">
    <property type="entry name" value="NADH DEHYDROGENASE_NAD(P)H NITROREDUCTASE XCC3605-RELATED"/>
    <property type="match status" value="1"/>
</dbReference>
<proteinExistence type="inferred from homology"/>
<dbReference type="Proteomes" id="UP000032544">
    <property type="component" value="Unassembled WGS sequence"/>
</dbReference>
<dbReference type="Pfam" id="PF00881">
    <property type="entry name" value="Nitroreductase"/>
    <property type="match status" value="1"/>
</dbReference>
<gene>
    <name evidence="7" type="ORF">LH29_13350</name>
</gene>
<evidence type="ECO:0000313" key="8">
    <source>
        <dbReference type="Proteomes" id="UP000032544"/>
    </source>
</evidence>
<dbReference type="CDD" id="cd02143">
    <property type="entry name" value="nitroreductase_FeS-like"/>
    <property type="match status" value="1"/>
</dbReference>
<dbReference type="PATRIC" id="fig|1544798.3.peg.2830"/>
<keyword evidence="4" id="KW-0408">Iron</keyword>
<feature type="domain" description="4Fe-4S ferredoxin-type" evidence="6">
    <location>
        <begin position="33"/>
        <end position="63"/>
    </location>
</feature>
<dbReference type="InterPro" id="IPR000415">
    <property type="entry name" value="Nitroreductase-like"/>
</dbReference>
<organism evidence="7 8">
    <name type="scientific">Draconibacterium sediminis</name>
    <dbReference type="NCBI Taxonomy" id="1544798"/>
    <lineage>
        <taxon>Bacteria</taxon>
        <taxon>Pseudomonadati</taxon>
        <taxon>Bacteroidota</taxon>
        <taxon>Bacteroidia</taxon>
        <taxon>Marinilabiliales</taxon>
        <taxon>Prolixibacteraceae</taxon>
        <taxon>Draconibacterium</taxon>
    </lineage>
</organism>
<name>A0A0D8J9Q0_9BACT</name>
<dbReference type="Pfam" id="PF13187">
    <property type="entry name" value="Fer4_9"/>
    <property type="match status" value="1"/>
</dbReference>
<dbReference type="RefSeq" id="WP_045030404.1">
    <property type="nucleotide sequence ID" value="NZ_JRHC01000003.1"/>
</dbReference>
<keyword evidence="3" id="KW-0560">Oxidoreductase</keyword>
<evidence type="ECO:0000256" key="4">
    <source>
        <dbReference type="ARBA" id="ARBA00023004"/>
    </source>
</evidence>
<evidence type="ECO:0000313" key="7">
    <source>
        <dbReference type="EMBL" id="KJF43236.1"/>
    </source>
</evidence>
<keyword evidence="5" id="KW-0411">Iron-sulfur</keyword>
<protein>
    <recommendedName>
        <fullName evidence="6">4Fe-4S ferredoxin-type domain-containing protein</fullName>
    </recommendedName>
</protein>
<dbReference type="EMBL" id="JRHC01000003">
    <property type="protein sequence ID" value="KJF43236.1"/>
    <property type="molecule type" value="Genomic_DNA"/>
</dbReference>
<dbReference type="Gene3D" id="3.30.70.20">
    <property type="match status" value="1"/>
</dbReference>
<dbReference type="AlphaFoldDB" id="A0A0D8J9Q0"/>
<feature type="domain" description="4Fe-4S ferredoxin-type" evidence="6">
    <location>
        <begin position="2"/>
        <end position="31"/>
    </location>
</feature>
<dbReference type="SUPFAM" id="SSF55469">
    <property type="entry name" value="FMN-dependent nitroreductase-like"/>
    <property type="match status" value="1"/>
</dbReference>
<evidence type="ECO:0000256" key="2">
    <source>
        <dbReference type="ARBA" id="ARBA00022723"/>
    </source>
</evidence>
<dbReference type="STRING" id="1544798.LH29_13350"/>
<dbReference type="PROSITE" id="PS51379">
    <property type="entry name" value="4FE4S_FER_2"/>
    <property type="match status" value="2"/>
</dbReference>
<reference evidence="7 8" key="1">
    <citation type="submission" date="2014-09" db="EMBL/GenBank/DDBJ databases">
        <title>Draft Genome Sequence of Draconibacterium sp. JN14CK-3.</title>
        <authorList>
            <person name="Dong C."/>
            <person name="Lai Q."/>
            <person name="Shao Z."/>
        </authorList>
    </citation>
    <scope>NUCLEOTIDE SEQUENCE [LARGE SCALE GENOMIC DNA]</scope>
    <source>
        <strain evidence="7 8">JN14CK-3</strain>
    </source>
</reference>
<evidence type="ECO:0000256" key="1">
    <source>
        <dbReference type="ARBA" id="ARBA00007118"/>
    </source>
</evidence>
<dbReference type="GO" id="GO:0046872">
    <property type="term" value="F:metal ion binding"/>
    <property type="evidence" value="ECO:0007669"/>
    <property type="project" value="UniProtKB-KW"/>
</dbReference>
<keyword evidence="2" id="KW-0479">Metal-binding</keyword>
<dbReference type="GO" id="GO:0051536">
    <property type="term" value="F:iron-sulfur cluster binding"/>
    <property type="evidence" value="ECO:0007669"/>
    <property type="project" value="UniProtKB-KW"/>
</dbReference>
<dbReference type="InterPro" id="IPR017900">
    <property type="entry name" value="4Fe4S_Fe_S_CS"/>
</dbReference>
<dbReference type="Gene3D" id="3.40.109.10">
    <property type="entry name" value="NADH Oxidase"/>
    <property type="match status" value="1"/>
</dbReference>
<keyword evidence="8" id="KW-1185">Reference proteome</keyword>
<evidence type="ECO:0000259" key="6">
    <source>
        <dbReference type="PROSITE" id="PS51379"/>
    </source>
</evidence>
<dbReference type="OrthoDB" id="1091152at2"/>
<dbReference type="InterPro" id="IPR017896">
    <property type="entry name" value="4Fe4S_Fe-S-bd"/>
</dbReference>
<comment type="caution">
    <text evidence="7">The sequence shown here is derived from an EMBL/GenBank/DDBJ whole genome shotgun (WGS) entry which is preliminary data.</text>
</comment>
<dbReference type="PROSITE" id="PS00198">
    <property type="entry name" value="4FE4S_FER_1"/>
    <property type="match status" value="2"/>
</dbReference>
<dbReference type="InterPro" id="IPR029479">
    <property type="entry name" value="Nitroreductase"/>
</dbReference>